<dbReference type="EMBL" id="JAQLOI010000003">
    <property type="protein sequence ID" value="MDB1126110.1"/>
    <property type="molecule type" value="Genomic_DNA"/>
</dbReference>
<evidence type="ECO:0000259" key="2">
    <source>
        <dbReference type="Pfam" id="PF16452"/>
    </source>
</evidence>
<sequence length="221" mass="24816">MGESNKIPEQAFLKGHDFTNNLKMLLGCKNLQELSSLTGVPTSTFSTWNMKNRTSFELMIRVHLAFNIPMKDISLGYQIPNGDNERLKVEENSTSYRLGNELSTLAHNKTPAILESYELKNGQLVDRHVTLFDPELLLDFNDDKLMVVKDRNQLFIIDTSCNQAVSGLYLINIDGFLSLNQIQRIPGNNIAIAFNNSTLNVSENDIAVIGKVATEVKRVLN</sequence>
<protein>
    <submittedName>
        <fullName evidence="3">Helix-turn-helix domain-containing protein</fullName>
    </submittedName>
</protein>
<dbReference type="Pfam" id="PF16452">
    <property type="entry name" value="Phage_CI_C"/>
    <property type="match status" value="1"/>
</dbReference>
<comment type="caution">
    <text evidence="3">The sequence shown here is derived from an EMBL/GenBank/DDBJ whole genome shotgun (WGS) entry which is preliminary data.</text>
</comment>
<dbReference type="InterPro" id="IPR010982">
    <property type="entry name" value="Lambda_DNA-bd_dom_sf"/>
</dbReference>
<dbReference type="Proteomes" id="UP001210678">
    <property type="component" value="Unassembled WGS sequence"/>
</dbReference>
<keyword evidence="4" id="KW-1185">Reference proteome</keyword>
<evidence type="ECO:0000313" key="3">
    <source>
        <dbReference type="EMBL" id="MDB1126110.1"/>
    </source>
</evidence>
<reference evidence="3 4" key="1">
    <citation type="submission" date="2023-01" db="EMBL/GenBank/DDBJ databases">
        <title>Vibrio sp. KJ40-1 sp.nov, isolated from marine algae.</title>
        <authorList>
            <person name="Butt M."/>
            <person name="Kim J.M.J."/>
            <person name="Jeon C.O.C."/>
        </authorList>
    </citation>
    <scope>NUCLEOTIDE SEQUENCE [LARGE SCALE GENOMIC DNA]</scope>
    <source>
        <strain evidence="3 4">KJ40-1</strain>
    </source>
</reference>
<dbReference type="RefSeq" id="WP_272140443.1">
    <property type="nucleotide sequence ID" value="NZ_JAQLOI010000003.1"/>
</dbReference>
<feature type="domain" description="Bacteriophage CI repressor N-terminal" evidence="1">
    <location>
        <begin position="17"/>
        <end position="76"/>
    </location>
</feature>
<dbReference type="Gene3D" id="1.10.260.40">
    <property type="entry name" value="lambda repressor-like DNA-binding domains"/>
    <property type="match status" value="1"/>
</dbReference>
<evidence type="ECO:0000313" key="4">
    <source>
        <dbReference type="Proteomes" id="UP001210678"/>
    </source>
</evidence>
<evidence type="ECO:0000259" key="1">
    <source>
        <dbReference type="Pfam" id="PF07022"/>
    </source>
</evidence>
<feature type="domain" description="Bacteriophage CI repressor C-terminal" evidence="2">
    <location>
        <begin position="116"/>
        <end position="213"/>
    </location>
</feature>
<accession>A0ABT4YWZ8</accession>
<dbReference type="Gene3D" id="2.10.109.10">
    <property type="entry name" value="Umud Fragment, subunit A"/>
    <property type="match status" value="1"/>
</dbReference>
<dbReference type="InterPro" id="IPR032499">
    <property type="entry name" value="Phage_CI_C"/>
</dbReference>
<dbReference type="InterPro" id="IPR010744">
    <property type="entry name" value="Phage_CI_N"/>
</dbReference>
<proteinExistence type="predicted"/>
<gene>
    <name evidence="3" type="ORF">PGX00_21550</name>
</gene>
<dbReference type="Pfam" id="PF07022">
    <property type="entry name" value="Phage_CI_repr"/>
    <property type="match status" value="1"/>
</dbReference>
<name>A0ABT4YWZ8_9VIBR</name>
<organism evidence="3 4">
    <name type="scientific">Vibrio algarum</name>
    <dbReference type="NCBI Taxonomy" id="3020714"/>
    <lineage>
        <taxon>Bacteria</taxon>
        <taxon>Pseudomonadati</taxon>
        <taxon>Pseudomonadota</taxon>
        <taxon>Gammaproteobacteria</taxon>
        <taxon>Vibrionales</taxon>
        <taxon>Vibrionaceae</taxon>
        <taxon>Vibrio</taxon>
    </lineage>
</organism>